<keyword evidence="2" id="KW-1185">Reference proteome</keyword>
<protein>
    <submittedName>
        <fullName evidence="1">Uncharacterized protein</fullName>
    </submittedName>
</protein>
<reference evidence="1 2" key="1">
    <citation type="submission" date="2021-03" db="EMBL/GenBank/DDBJ databases">
        <title>Antimicrobial resistance genes in bacteria isolated from Japanese honey, and their potential for conferring macrolide and lincosamide resistance in the American foulbrood pathogen Paenibacillus larvae.</title>
        <authorList>
            <person name="Okamoto M."/>
            <person name="Kumagai M."/>
            <person name="Kanamori H."/>
            <person name="Takamatsu D."/>
        </authorList>
    </citation>
    <scope>NUCLEOTIDE SEQUENCE [LARGE SCALE GENOMIC DNA]</scope>
    <source>
        <strain evidence="1 2">J21TS3</strain>
    </source>
</reference>
<accession>A0ABQ4LRY1</accession>
<organism evidence="1 2">
    <name type="scientific">Paenibacillus cookii</name>
    <dbReference type="NCBI Taxonomy" id="157839"/>
    <lineage>
        <taxon>Bacteria</taxon>
        <taxon>Bacillati</taxon>
        <taxon>Bacillota</taxon>
        <taxon>Bacilli</taxon>
        <taxon>Bacillales</taxon>
        <taxon>Paenibacillaceae</taxon>
        <taxon>Paenibacillus</taxon>
    </lineage>
</organism>
<gene>
    <name evidence="1" type="ORF">J21TS3_08280</name>
</gene>
<evidence type="ECO:0000313" key="2">
    <source>
        <dbReference type="Proteomes" id="UP000680638"/>
    </source>
</evidence>
<evidence type="ECO:0000313" key="1">
    <source>
        <dbReference type="EMBL" id="GIO66007.1"/>
    </source>
</evidence>
<dbReference type="EMBL" id="BORW01000002">
    <property type="protein sequence ID" value="GIO66007.1"/>
    <property type="molecule type" value="Genomic_DNA"/>
</dbReference>
<comment type="caution">
    <text evidence="1">The sequence shown here is derived from an EMBL/GenBank/DDBJ whole genome shotgun (WGS) entry which is preliminary data.</text>
</comment>
<dbReference type="Proteomes" id="UP000680638">
    <property type="component" value="Unassembled WGS sequence"/>
</dbReference>
<sequence>MHMMFFRKPPSAAAGNHIFPGKDTVDGRLFRGEATARLWDEGVCRKSLAY</sequence>
<name>A0ABQ4LRY1_9BACL</name>
<proteinExistence type="predicted"/>